<dbReference type="EMBL" id="JACHEM010000021">
    <property type="protein sequence ID" value="MBB6439370.1"/>
    <property type="molecule type" value="Genomic_DNA"/>
</dbReference>
<evidence type="ECO:0000256" key="1">
    <source>
        <dbReference type="SAM" id="MobiDB-lite"/>
    </source>
</evidence>
<name>A0A7X0HKV1_9ACTN</name>
<dbReference type="AlphaFoldDB" id="A0A7X0HKV1"/>
<protein>
    <submittedName>
        <fullName evidence="2">Uncharacterized protein</fullName>
    </submittedName>
</protein>
<feature type="region of interest" description="Disordered" evidence="1">
    <location>
        <begin position="1"/>
        <end position="20"/>
    </location>
</feature>
<accession>A0A7X0HKV1</accession>
<gene>
    <name evidence="2" type="ORF">HNQ79_005882</name>
</gene>
<dbReference type="RefSeq" id="WP_185035900.1">
    <property type="nucleotide sequence ID" value="NZ_BNBN01000015.1"/>
</dbReference>
<reference evidence="2 3" key="1">
    <citation type="submission" date="2020-08" db="EMBL/GenBank/DDBJ databases">
        <title>Genomic Encyclopedia of Type Strains, Phase IV (KMG-IV): sequencing the most valuable type-strain genomes for metagenomic binning, comparative biology and taxonomic classification.</title>
        <authorList>
            <person name="Goeker M."/>
        </authorList>
    </citation>
    <scope>NUCLEOTIDE SEQUENCE [LARGE SCALE GENOMIC DNA]</scope>
    <source>
        <strain evidence="2 3">DSM 40141</strain>
    </source>
</reference>
<evidence type="ECO:0000313" key="2">
    <source>
        <dbReference type="EMBL" id="MBB6439370.1"/>
    </source>
</evidence>
<proteinExistence type="predicted"/>
<sequence>MSVNRDSRPTHYRTADGRRTAEVTETTITVFEGLKIIAVVPATEHHHEYPGSVWKVIREAVATPTPTVAEPTATVSTRHPDSGLVTSYRVTVETVERVEMIDGEGVAVGLAARLTIQASPWQRPVTILASRLVNEKDWWVDSKREHGGRVLSFRGFGNRRWNPRRLMADVGEVLSLCAYEIPGLVEDAEPGSPLVLGKVKSKRKAKAATGA</sequence>
<comment type="caution">
    <text evidence="2">The sequence shown here is derived from an EMBL/GenBank/DDBJ whole genome shotgun (WGS) entry which is preliminary data.</text>
</comment>
<organism evidence="2 3">
    <name type="scientific">Streptomyces candidus</name>
    <dbReference type="NCBI Taxonomy" id="67283"/>
    <lineage>
        <taxon>Bacteria</taxon>
        <taxon>Bacillati</taxon>
        <taxon>Actinomycetota</taxon>
        <taxon>Actinomycetes</taxon>
        <taxon>Kitasatosporales</taxon>
        <taxon>Streptomycetaceae</taxon>
        <taxon>Streptomyces</taxon>
    </lineage>
</organism>
<evidence type="ECO:0000313" key="3">
    <source>
        <dbReference type="Proteomes" id="UP000540423"/>
    </source>
</evidence>
<dbReference type="Proteomes" id="UP000540423">
    <property type="component" value="Unassembled WGS sequence"/>
</dbReference>
<keyword evidence="3" id="KW-1185">Reference proteome</keyword>